<sequence>MSFTTFQSSLNLIQIFANKLNKEDIHFQGKKILMKNYANHLRLNLTDNMIEEVLGGCY</sequence>
<organism evidence="1 2">
    <name type="scientific">Alkaliphilus hydrothermalis</name>
    <dbReference type="NCBI Taxonomy" id="1482730"/>
    <lineage>
        <taxon>Bacteria</taxon>
        <taxon>Bacillati</taxon>
        <taxon>Bacillota</taxon>
        <taxon>Clostridia</taxon>
        <taxon>Peptostreptococcales</taxon>
        <taxon>Natronincolaceae</taxon>
        <taxon>Alkaliphilus</taxon>
    </lineage>
</organism>
<name>A0ABS2NPS6_9FIRM</name>
<evidence type="ECO:0000313" key="1">
    <source>
        <dbReference type="EMBL" id="MBM7614822.1"/>
    </source>
</evidence>
<evidence type="ECO:0000313" key="2">
    <source>
        <dbReference type="Proteomes" id="UP001314796"/>
    </source>
</evidence>
<dbReference type="Proteomes" id="UP001314796">
    <property type="component" value="Unassembled WGS sequence"/>
</dbReference>
<comment type="caution">
    <text evidence="1">The sequence shown here is derived from an EMBL/GenBank/DDBJ whole genome shotgun (WGS) entry which is preliminary data.</text>
</comment>
<protein>
    <submittedName>
        <fullName evidence="1">Uncharacterized protein</fullName>
    </submittedName>
</protein>
<dbReference type="EMBL" id="JAFBEE010000007">
    <property type="protein sequence ID" value="MBM7614822.1"/>
    <property type="molecule type" value="Genomic_DNA"/>
</dbReference>
<dbReference type="RefSeq" id="WP_204401412.1">
    <property type="nucleotide sequence ID" value="NZ_JAFBEE010000007.1"/>
</dbReference>
<proteinExistence type="predicted"/>
<accession>A0ABS2NPS6</accession>
<keyword evidence="2" id="KW-1185">Reference proteome</keyword>
<reference evidence="1 2" key="1">
    <citation type="submission" date="2021-01" db="EMBL/GenBank/DDBJ databases">
        <title>Genomic Encyclopedia of Type Strains, Phase IV (KMG-IV): sequencing the most valuable type-strain genomes for metagenomic binning, comparative biology and taxonomic classification.</title>
        <authorList>
            <person name="Goeker M."/>
        </authorList>
    </citation>
    <scope>NUCLEOTIDE SEQUENCE [LARGE SCALE GENOMIC DNA]</scope>
    <source>
        <strain evidence="1 2">DSM 25890</strain>
    </source>
</reference>
<gene>
    <name evidence="1" type="ORF">JOC73_001341</name>
</gene>